<keyword evidence="16" id="KW-1185">Reference proteome</keyword>
<dbReference type="GO" id="GO:0009916">
    <property type="term" value="F:alternative oxidase activity"/>
    <property type="evidence" value="ECO:0007669"/>
    <property type="project" value="UniProtKB-UniRule"/>
</dbReference>
<dbReference type="OrthoDB" id="16906at2759"/>
<comment type="caution">
    <text evidence="15">The sequence shown here is derived from an EMBL/GenBank/DDBJ whole genome shotgun (WGS) entry which is preliminary data.</text>
</comment>
<keyword evidence="5 12" id="KW-0812">Transmembrane</keyword>
<dbReference type="InterPro" id="IPR002680">
    <property type="entry name" value="AOX"/>
</dbReference>
<dbReference type="AlphaFoldDB" id="A0A836KXF2"/>
<keyword evidence="10 12" id="KW-0408">Iron</keyword>
<evidence type="ECO:0000256" key="14">
    <source>
        <dbReference type="SAM" id="Phobius"/>
    </source>
</evidence>
<evidence type="ECO:0000256" key="11">
    <source>
        <dbReference type="ARBA" id="ARBA00023136"/>
    </source>
</evidence>
<dbReference type="KEGG" id="phet:94286842"/>
<evidence type="ECO:0000256" key="12">
    <source>
        <dbReference type="RuleBase" id="RU003779"/>
    </source>
</evidence>
<reference evidence="15 16" key="1">
    <citation type="submission" date="2021-02" db="EMBL/GenBank/DDBJ databases">
        <title>Porcisia hertigi Genome sequencing and assembly.</title>
        <authorList>
            <person name="Almutairi H."/>
            <person name="Gatherer D."/>
        </authorList>
    </citation>
    <scope>NUCLEOTIDE SEQUENCE [LARGE SCALE GENOMIC DNA]</scope>
    <source>
        <strain evidence="15 16">C119</strain>
    </source>
</reference>
<evidence type="ECO:0000313" key="15">
    <source>
        <dbReference type="EMBL" id="KAG5490594.1"/>
    </source>
</evidence>
<gene>
    <name evidence="15" type="ORF">JKF63_00715</name>
</gene>
<keyword evidence="6 12" id="KW-0479">Metal-binding</keyword>
<dbReference type="GeneID" id="94286842"/>
<dbReference type="GO" id="GO:0016020">
    <property type="term" value="C:membrane"/>
    <property type="evidence" value="ECO:0007669"/>
    <property type="project" value="UniProtKB-SubCell"/>
</dbReference>
<evidence type="ECO:0000256" key="9">
    <source>
        <dbReference type="ARBA" id="ARBA00023002"/>
    </source>
</evidence>
<evidence type="ECO:0000256" key="2">
    <source>
        <dbReference type="ARBA" id="ARBA00008388"/>
    </source>
</evidence>
<protein>
    <recommendedName>
        <fullName evidence="12">Alternative oxidase</fullName>
        <ecNumber evidence="12">1.-.-.-</ecNumber>
    </recommendedName>
</protein>
<feature type="region of interest" description="Disordered" evidence="13">
    <location>
        <begin position="57"/>
        <end position="78"/>
    </location>
</feature>
<evidence type="ECO:0000256" key="3">
    <source>
        <dbReference type="ARBA" id="ARBA00022448"/>
    </source>
</evidence>
<dbReference type="Gene3D" id="1.20.1260.140">
    <property type="entry name" value="Alternative oxidase"/>
    <property type="match status" value="2"/>
</dbReference>
<feature type="compositionally biased region" description="Low complexity" evidence="13">
    <location>
        <begin position="57"/>
        <end position="70"/>
    </location>
</feature>
<dbReference type="Proteomes" id="UP000674318">
    <property type="component" value="Unassembled WGS sequence"/>
</dbReference>
<keyword evidence="11 12" id="KW-0472">Membrane</keyword>
<evidence type="ECO:0000256" key="13">
    <source>
        <dbReference type="SAM" id="MobiDB-lite"/>
    </source>
</evidence>
<evidence type="ECO:0000313" key="16">
    <source>
        <dbReference type="Proteomes" id="UP000674318"/>
    </source>
</evidence>
<dbReference type="GO" id="GO:0010230">
    <property type="term" value="P:alternative respiration"/>
    <property type="evidence" value="ECO:0007669"/>
    <property type="project" value="TreeGrafter"/>
</dbReference>
<comment type="cofactor">
    <cofactor evidence="12">
        <name>Fe cation</name>
        <dbReference type="ChEBI" id="CHEBI:24875"/>
    </cofactor>
    <text evidence="12">Binds 2 iron ions per subunit.</text>
</comment>
<feature type="transmembrane region" description="Helical" evidence="14">
    <location>
        <begin position="153"/>
        <end position="173"/>
    </location>
</feature>
<dbReference type="EMBL" id="JAFJZO010000036">
    <property type="protein sequence ID" value="KAG5490594.1"/>
    <property type="molecule type" value="Genomic_DNA"/>
</dbReference>
<name>A0A836KXF2_9TRYP</name>
<dbReference type="PANTHER" id="PTHR31803">
    <property type="entry name" value="ALTERNATIVE OXIDASE"/>
    <property type="match status" value="1"/>
</dbReference>
<comment type="similarity">
    <text evidence="2 12">Belongs to the alternative oxidase family.</text>
</comment>
<dbReference type="GO" id="GO:0046872">
    <property type="term" value="F:metal ion binding"/>
    <property type="evidence" value="ECO:0007669"/>
    <property type="project" value="UniProtKB-UniRule"/>
</dbReference>
<evidence type="ECO:0000256" key="7">
    <source>
        <dbReference type="ARBA" id="ARBA00022982"/>
    </source>
</evidence>
<keyword evidence="8 14" id="KW-1133">Transmembrane helix</keyword>
<comment type="subcellular location">
    <subcellularLocation>
        <location evidence="1">Membrane</location>
    </subcellularLocation>
</comment>
<evidence type="ECO:0000256" key="4">
    <source>
        <dbReference type="ARBA" id="ARBA00022660"/>
    </source>
</evidence>
<dbReference type="GO" id="GO:0098803">
    <property type="term" value="C:respiratory chain complex"/>
    <property type="evidence" value="ECO:0007669"/>
    <property type="project" value="UniProtKB-UniRule"/>
</dbReference>
<keyword evidence="4 12" id="KW-0679">Respiratory chain</keyword>
<organism evidence="15 16">
    <name type="scientific">Porcisia hertigi</name>
    <dbReference type="NCBI Taxonomy" id="2761500"/>
    <lineage>
        <taxon>Eukaryota</taxon>
        <taxon>Discoba</taxon>
        <taxon>Euglenozoa</taxon>
        <taxon>Kinetoplastea</taxon>
        <taxon>Metakinetoplastina</taxon>
        <taxon>Trypanosomatida</taxon>
        <taxon>Trypanosomatidae</taxon>
        <taxon>Leishmaniinae</taxon>
        <taxon>Porcisia</taxon>
    </lineage>
</organism>
<dbReference type="PANTHER" id="PTHR31803:SF33">
    <property type="entry name" value="ALTERNATIVE OXIDASE"/>
    <property type="match status" value="1"/>
</dbReference>
<evidence type="ECO:0000256" key="1">
    <source>
        <dbReference type="ARBA" id="ARBA00004370"/>
    </source>
</evidence>
<dbReference type="InterPro" id="IPR038659">
    <property type="entry name" value="AOX_sf"/>
</dbReference>
<dbReference type="GO" id="GO:0005739">
    <property type="term" value="C:mitochondrion"/>
    <property type="evidence" value="ECO:0007669"/>
    <property type="project" value="TreeGrafter"/>
</dbReference>
<keyword evidence="9 12" id="KW-0560">Oxidoreductase</keyword>
<accession>A0A836KXF2</accession>
<proteinExistence type="inferred from homology"/>
<feature type="transmembrane region" description="Helical" evidence="14">
    <location>
        <begin position="285"/>
        <end position="304"/>
    </location>
</feature>
<sequence length="504" mass="54884">MKGWRQAHVRAECPPLVAAAIRGQSFSVAVALPCNRRYLSHSRSDLGSYGDTLCTSTSSKYSESKSTVTSNAPGTPSARVKPPSYLYRSFMGHSTRFASMAPPLTGAGITELEREPLTHSTPGRVNDHVCIGMVKALRWLADRLFRERHIHRATMLVTIAAAAPAAGSVAAYLRMFFKRRNSSSTSTGGAKTSIAAEASSPFLASVHSPSDGGAPFIRGTCRSFVTARPSLPMSPPSAAKERAGATLAHSYVDELRGLLTQCESHAVHYHVLSCMAEITHVERGFVFLLQALHFTIYLALFLFYPRMGFRLMAYTAEESSVVWTQMVNDIDLGKIGDVRVPQLALHYWGLDGAATAPEAPVPTAVVPNEQKVDLCKKSEGRFTEEVLVTDAEKLRTSRPGVDSADQSATFSTTSFDHATASSTASGIRDDSAVGRRGIEEHVIPTANVDTVPAAAILTLRDVALLIRSDEMVFRDLNHEFTDELDRQPSWLQRLVDSFNTEKQP</sequence>
<dbReference type="RefSeq" id="XP_067752922.1">
    <property type="nucleotide sequence ID" value="XM_067896765.1"/>
</dbReference>
<evidence type="ECO:0000256" key="6">
    <source>
        <dbReference type="ARBA" id="ARBA00022723"/>
    </source>
</evidence>
<evidence type="ECO:0000256" key="10">
    <source>
        <dbReference type="ARBA" id="ARBA00023004"/>
    </source>
</evidence>
<evidence type="ECO:0000256" key="8">
    <source>
        <dbReference type="ARBA" id="ARBA00022989"/>
    </source>
</evidence>
<keyword evidence="7 12" id="KW-0249">Electron transport</keyword>
<dbReference type="EC" id="1.-.-.-" evidence="12"/>
<evidence type="ECO:0000256" key="5">
    <source>
        <dbReference type="ARBA" id="ARBA00022692"/>
    </source>
</evidence>
<keyword evidence="3" id="KW-0813">Transport</keyword>
<dbReference type="Pfam" id="PF01786">
    <property type="entry name" value="AOX"/>
    <property type="match status" value="1"/>
</dbReference>